<evidence type="ECO:0000256" key="3">
    <source>
        <dbReference type="ARBA" id="ARBA00022475"/>
    </source>
</evidence>
<dbReference type="Gene3D" id="3.40.50.12580">
    <property type="match status" value="1"/>
</dbReference>
<reference evidence="8 9" key="1">
    <citation type="submission" date="2020-01" db="EMBL/GenBank/DDBJ databases">
        <title>Genome analysis of Anaerocolumna sp. CBA3638.</title>
        <authorList>
            <person name="Kim J."/>
            <person name="Roh S.W."/>
        </authorList>
    </citation>
    <scope>NUCLEOTIDE SEQUENCE [LARGE SCALE GENOMIC DNA]</scope>
    <source>
        <strain evidence="8 9">CBA3638</strain>
    </source>
</reference>
<evidence type="ECO:0000313" key="9">
    <source>
        <dbReference type="Proteomes" id="UP000464314"/>
    </source>
</evidence>
<dbReference type="Pfam" id="PF04464">
    <property type="entry name" value="Glyphos_transf"/>
    <property type="match status" value="1"/>
</dbReference>
<dbReference type="InterPro" id="IPR043149">
    <property type="entry name" value="TagF_N"/>
</dbReference>
<name>A0A6P1THC9_9FIRM</name>
<dbReference type="KEGG" id="anr:Ana3638_01935"/>
<evidence type="ECO:0000256" key="7">
    <source>
        <dbReference type="SAM" id="Phobius"/>
    </source>
</evidence>
<evidence type="ECO:0000256" key="6">
    <source>
        <dbReference type="ARBA" id="ARBA00023136"/>
    </source>
</evidence>
<keyword evidence="3" id="KW-1003">Cell membrane</keyword>
<dbReference type="AlphaFoldDB" id="A0A6P1THC9"/>
<sequence>MRNQIKQMLPKWVLEILKHIRYLWIVVLFHIFHLFPISRKRVVICNVWGFGDNAKYVAEELVKQKDRVSGLEIYFIANHPDTAYAPKGITVLKTNSIKAIFVLATARTWVDNNRKENYIRKRRGQYYIQTWHGGIALKKIEKDYEDKLGTKYITNAKRDSAMTDLYISNSSFCTNMYRNSFWYTGEILECGSPRNDILLNPSNQSLSEIRTRLGVSTEAKIAVYAPTYREGDNNTEPYELDFDTLLKALEDKFGGKWIIAVRLHPLVSGQSGFIKYNSKIINASHYRDVYELMAVSDLLITDYSNIMYEFSFMKKPVILYASDVEEYEKERGFYFDYQSLPYLKARTKEELITNIYNFDYNNYKENIESFFNKLTIYEKGNASKKVVERIIKTVRN</sequence>
<dbReference type="Gene3D" id="3.40.50.11820">
    <property type="match status" value="1"/>
</dbReference>
<gene>
    <name evidence="8" type="ORF">Ana3638_01935</name>
</gene>
<evidence type="ECO:0000256" key="4">
    <source>
        <dbReference type="ARBA" id="ARBA00022679"/>
    </source>
</evidence>
<protein>
    <submittedName>
        <fullName evidence="8">Uncharacterized protein</fullName>
    </submittedName>
</protein>
<dbReference type="InterPro" id="IPR043148">
    <property type="entry name" value="TagF_C"/>
</dbReference>
<dbReference type="PANTHER" id="PTHR37316:SF3">
    <property type="entry name" value="TEICHOIC ACID GLYCEROL-PHOSPHATE TRANSFERASE"/>
    <property type="match status" value="1"/>
</dbReference>
<dbReference type="GO" id="GO:0047355">
    <property type="term" value="F:CDP-glycerol glycerophosphotransferase activity"/>
    <property type="evidence" value="ECO:0007669"/>
    <property type="project" value="InterPro"/>
</dbReference>
<dbReference type="PANTHER" id="PTHR37316">
    <property type="entry name" value="TEICHOIC ACID GLYCEROL-PHOSPHATE PRIMASE"/>
    <property type="match status" value="1"/>
</dbReference>
<comment type="subcellular location">
    <subcellularLocation>
        <location evidence="1">Cell membrane</location>
        <topology evidence="1">Peripheral membrane protein</topology>
    </subcellularLocation>
</comment>
<keyword evidence="7" id="KW-1133">Transmembrane helix</keyword>
<dbReference type="InterPro" id="IPR007554">
    <property type="entry name" value="Glycerophosphate_synth"/>
</dbReference>
<comment type="similarity">
    <text evidence="2">Belongs to the CDP-glycerol glycerophosphotransferase family.</text>
</comment>
<evidence type="ECO:0000256" key="5">
    <source>
        <dbReference type="ARBA" id="ARBA00022944"/>
    </source>
</evidence>
<dbReference type="GO" id="GO:0005886">
    <property type="term" value="C:plasma membrane"/>
    <property type="evidence" value="ECO:0007669"/>
    <property type="project" value="UniProtKB-SubCell"/>
</dbReference>
<dbReference type="EMBL" id="CP048000">
    <property type="protein sequence ID" value="QHQ59707.1"/>
    <property type="molecule type" value="Genomic_DNA"/>
</dbReference>
<dbReference type="SUPFAM" id="SSF53756">
    <property type="entry name" value="UDP-Glycosyltransferase/glycogen phosphorylase"/>
    <property type="match status" value="1"/>
</dbReference>
<dbReference type="InterPro" id="IPR051612">
    <property type="entry name" value="Teichoic_Acid_Biosynth"/>
</dbReference>
<dbReference type="RefSeq" id="WP_161836534.1">
    <property type="nucleotide sequence ID" value="NZ_CP048000.1"/>
</dbReference>
<dbReference type="GO" id="GO:0019350">
    <property type="term" value="P:teichoic acid biosynthetic process"/>
    <property type="evidence" value="ECO:0007669"/>
    <property type="project" value="UniProtKB-KW"/>
</dbReference>
<dbReference type="Proteomes" id="UP000464314">
    <property type="component" value="Chromosome"/>
</dbReference>
<evidence type="ECO:0000256" key="1">
    <source>
        <dbReference type="ARBA" id="ARBA00004202"/>
    </source>
</evidence>
<keyword evidence="6 7" id="KW-0472">Membrane</keyword>
<evidence type="ECO:0000313" key="8">
    <source>
        <dbReference type="EMBL" id="QHQ59707.1"/>
    </source>
</evidence>
<feature type="transmembrane region" description="Helical" evidence="7">
    <location>
        <begin position="20"/>
        <end position="37"/>
    </location>
</feature>
<keyword evidence="7" id="KW-0812">Transmembrane</keyword>
<proteinExistence type="inferred from homology"/>
<keyword evidence="5" id="KW-0777">Teichoic acid biosynthesis</keyword>
<evidence type="ECO:0000256" key="2">
    <source>
        <dbReference type="ARBA" id="ARBA00010488"/>
    </source>
</evidence>
<accession>A0A6P1THC9</accession>
<keyword evidence="9" id="KW-1185">Reference proteome</keyword>
<organism evidence="8 9">
    <name type="scientific">Anaerocolumna sedimenticola</name>
    <dbReference type="NCBI Taxonomy" id="2696063"/>
    <lineage>
        <taxon>Bacteria</taxon>
        <taxon>Bacillati</taxon>
        <taxon>Bacillota</taxon>
        <taxon>Clostridia</taxon>
        <taxon>Lachnospirales</taxon>
        <taxon>Lachnospiraceae</taxon>
        <taxon>Anaerocolumna</taxon>
    </lineage>
</organism>
<keyword evidence="4" id="KW-0808">Transferase</keyword>